<dbReference type="AlphaFoldDB" id="A0AAD1IJ78"/>
<feature type="compositionally biased region" description="Low complexity" evidence="1">
    <location>
        <begin position="80"/>
        <end position="97"/>
    </location>
</feature>
<feature type="region of interest" description="Disordered" evidence="1">
    <location>
        <begin position="62"/>
        <end position="121"/>
    </location>
</feature>
<evidence type="ECO:0000256" key="1">
    <source>
        <dbReference type="SAM" id="MobiDB-lite"/>
    </source>
</evidence>
<evidence type="ECO:0000256" key="2">
    <source>
        <dbReference type="SAM" id="Phobius"/>
    </source>
</evidence>
<feature type="transmembrane region" description="Helical" evidence="2">
    <location>
        <begin position="42"/>
        <end position="61"/>
    </location>
</feature>
<sequence>MLLTVHIEVPTRNGAVFVTDMPLELRVERTLAYTSAQIFANWTTWAGIIASVAGGARLIWLQRGRMKRTEKPTGERMSRSASTGQSPGGTSSTSPPGETVKADVSAEENQGVDSPPPRPPE</sequence>
<feature type="compositionally biased region" description="Basic and acidic residues" evidence="1">
    <location>
        <begin position="67"/>
        <end position="78"/>
    </location>
</feature>
<organism evidence="3 4">
    <name type="scientific">Mycolicibacterium litorale</name>
    <dbReference type="NCBI Taxonomy" id="758802"/>
    <lineage>
        <taxon>Bacteria</taxon>
        <taxon>Bacillati</taxon>
        <taxon>Actinomycetota</taxon>
        <taxon>Actinomycetes</taxon>
        <taxon>Mycobacteriales</taxon>
        <taxon>Mycobacteriaceae</taxon>
        <taxon>Mycolicibacterium</taxon>
    </lineage>
</organism>
<accession>A0AAD1IJ78</accession>
<proteinExistence type="predicted"/>
<protein>
    <submittedName>
        <fullName evidence="3">Uncharacterized protein</fullName>
    </submittedName>
</protein>
<keyword evidence="4" id="KW-1185">Reference proteome</keyword>
<keyword evidence="2" id="KW-1133">Transmembrane helix</keyword>
<keyword evidence="2" id="KW-0472">Membrane</keyword>
<dbReference type="EMBL" id="AP022586">
    <property type="protein sequence ID" value="BBY15776.1"/>
    <property type="molecule type" value="Genomic_DNA"/>
</dbReference>
<evidence type="ECO:0000313" key="3">
    <source>
        <dbReference type="EMBL" id="BBY15776.1"/>
    </source>
</evidence>
<evidence type="ECO:0000313" key="4">
    <source>
        <dbReference type="Proteomes" id="UP000466607"/>
    </source>
</evidence>
<gene>
    <name evidence="3" type="ORF">MLIT_13680</name>
</gene>
<dbReference type="Proteomes" id="UP000466607">
    <property type="component" value="Chromosome"/>
</dbReference>
<name>A0AAD1IJ78_9MYCO</name>
<keyword evidence="2" id="KW-0812">Transmembrane</keyword>
<reference evidence="3 4" key="1">
    <citation type="journal article" date="2019" name="Emerg. Microbes Infect.">
        <title>Comprehensive subspecies identification of 175 nontuberculous mycobacteria species based on 7547 genomic profiles.</title>
        <authorList>
            <person name="Matsumoto Y."/>
            <person name="Kinjo T."/>
            <person name="Motooka D."/>
            <person name="Nabeya D."/>
            <person name="Jung N."/>
            <person name="Uechi K."/>
            <person name="Horii T."/>
            <person name="Iida T."/>
            <person name="Fujita J."/>
            <person name="Nakamura S."/>
        </authorList>
    </citation>
    <scope>NUCLEOTIDE SEQUENCE [LARGE SCALE GENOMIC DNA]</scope>
    <source>
        <strain evidence="3 4">JCM 17423</strain>
    </source>
</reference>